<dbReference type="EMBL" id="UINC01000138">
    <property type="protein sequence ID" value="SUZ49847.1"/>
    <property type="molecule type" value="Genomic_DNA"/>
</dbReference>
<evidence type="ECO:0000256" key="2">
    <source>
        <dbReference type="ARBA" id="ARBA00011977"/>
    </source>
</evidence>
<gene>
    <name evidence="7" type="ORF">METZ01_LOCUS2701</name>
</gene>
<dbReference type="HAMAP" id="MF_01057">
    <property type="entry name" value="tRNA_methyltr_TrmB"/>
    <property type="match status" value="1"/>
</dbReference>
<proteinExistence type="inferred from homology"/>
<dbReference type="EC" id="2.1.1.33" evidence="2"/>
<feature type="non-terminal residue" evidence="7">
    <location>
        <position position="1"/>
    </location>
</feature>
<dbReference type="AlphaFoldDB" id="A0A381N5S7"/>
<evidence type="ECO:0000256" key="4">
    <source>
        <dbReference type="ARBA" id="ARBA00022679"/>
    </source>
</evidence>
<evidence type="ECO:0000256" key="5">
    <source>
        <dbReference type="ARBA" id="ARBA00022691"/>
    </source>
</evidence>
<keyword evidence="6" id="KW-0819">tRNA processing</keyword>
<dbReference type="PANTHER" id="PTHR23417">
    <property type="entry name" value="3-DEOXY-D-MANNO-OCTULOSONIC-ACID TRANSFERASE/TRNA GUANINE-N 7 - -METHYLTRANSFERASE"/>
    <property type="match status" value="1"/>
</dbReference>
<dbReference type="Gene3D" id="3.40.50.150">
    <property type="entry name" value="Vaccinia Virus protein VP39"/>
    <property type="match status" value="1"/>
</dbReference>
<dbReference type="SUPFAM" id="SSF53335">
    <property type="entry name" value="S-adenosyl-L-methionine-dependent methyltransferases"/>
    <property type="match status" value="1"/>
</dbReference>
<dbReference type="GO" id="GO:0043527">
    <property type="term" value="C:tRNA methyltransferase complex"/>
    <property type="evidence" value="ECO:0007669"/>
    <property type="project" value="TreeGrafter"/>
</dbReference>
<keyword evidence="5" id="KW-0949">S-adenosyl-L-methionine</keyword>
<protein>
    <recommendedName>
        <fullName evidence="2">tRNA (guanine(46)-N(7))-methyltransferase</fullName>
        <ecNumber evidence="2">2.1.1.33</ecNumber>
    </recommendedName>
</protein>
<dbReference type="PROSITE" id="PS51625">
    <property type="entry name" value="SAM_MT_TRMB"/>
    <property type="match status" value="1"/>
</dbReference>
<evidence type="ECO:0000256" key="1">
    <source>
        <dbReference type="ARBA" id="ARBA00000142"/>
    </source>
</evidence>
<dbReference type="InterPro" id="IPR029063">
    <property type="entry name" value="SAM-dependent_MTases_sf"/>
</dbReference>
<comment type="catalytic activity">
    <reaction evidence="1">
        <text>guanosine(46) in tRNA + S-adenosyl-L-methionine = N(7)-methylguanosine(46) in tRNA + S-adenosyl-L-homocysteine</text>
        <dbReference type="Rhea" id="RHEA:42708"/>
        <dbReference type="Rhea" id="RHEA-COMP:10188"/>
        <dbReference type="Rhea" id="RHEA-COMP:10189"/>
        <dbReference type="ChEBI" id="CHEBI:57856"/>
        <dbReference type="ChEBI" id="CHEBI:59789"/>
        <dbReference type="ChEBI" id="CHEBI:74269"/>
        <dbReference type="ChEBI" id="CHEBI:74480"/>
        <dbReference type="EC" id="2.1.1.33"/>
    </reaction>
</comment>
<organism evidence="7">
    <name type="scientific">marine metagenome</name>
    <dbReference type="NCBI Taxonomy" id="408172"/>
    <lineage>
        <taxon>unclassified sequences</taxon>
        <taxon>metagenomes</taxon>
        <taxon>ecological metagenomes</taxon>
    </lineage>
</organism>
<keyword evidence="3" id="KW-0489">Methyltransferase</keyword>
<evidence type="ECO:0000256" key="6">
    <source>
        <dbReference type="ARBA" id="ARBA00022694"/>
    </source>
</evidence>
<dbReference type="NCBIfam" id="TIGR00091">
    <property type="entry name" value="tRNA (guanosine(46)-N7)-methyltransferase TrmB"/>
    <property type="match status" value="1"/>
</dbReference>
<reference evidence="7" key="1">
    <citation type="submission" date="2018-05" db="EMBL/GenBank/DDBJ databases">
        <authorList>
            <person name="Lanie J.A."/>
            <person name="Ng W.-L."/>
            <person name="Kazmierczak K.M."/>
            <person name="Andrzejewski T.M."/>
            <person name="Davidsen T.M."/>
            <person name="Wayne K.J."/>
            <person name="Tettelin H."/>
            <person name="Glass J.I."/>
            <person name="Rusch D."/>
            <person name="Podicherti R."/>
            <person name="Tsui H.-C.T."/>
            <person name="Winkler M.E."/>
        </authorList>
    </citation>
    <scope>NUCLEOTIDE SEQUENCE</scope>
</reference>
<evidence type="ECO:0000256" key="3">
    <source>
        <dbReference type="ARBA" id="ARBA00022603"/>
    </source>
</evidence>
<dbReference type="CDD" id="cd02440">
    <property type="entry name" value="AdoMet_MTases"/>
    <property type="match status" value="1"/>
</dbReference>
<dbReference type="GO" id="GO:0008176">
    <property type="term" value="F:tRNA (guanine(46)-N7)-methyltransferase activity"/>
    <property type="evidence" value="ECO:0007669"/>
    <property type="project" value="UniProtKB-EC"/>
</dbReference>
<dbReference type="InterPro" id="IPR003358">
    <property type="entry name" value="tRNA_(Gua-N-7)_MeTrfase_Trmb"/>
</dbReference>
<dbReference type="InterPro" id="IPR055361">
    <property type="entry name" value="tRNA_methyltr_TrmB_bact"/>
</dbReference>
<dbReference type="PANTHER" id="PTHR23417:SF14">
    <property type="entry name" value="PENTACOTRIPEPTIDE-REPEAT REGION OF PRORP DOMAIN-CONTAINING PROTEIN"/>
    <property type="match status" value="1"/>
</dbReference>
<accession>A0A381N5S7</accession>
<name>A0A381N5S7_9ZZZZ</name>
<evidence type="ECO:0000313" key="7">
    <source>
        <dbReference type="EMBL" id="SUZ49847.1"/>
    </source>
</evidence>
<keyword evidence="4" id="KW-0808">Transferase</keyword>
<dbReference type="Pfam" id="PF02390">
    <property type="entry name" value="Methyltransf_4"/>
    <property type="match status" value="1"/>
</dbReference>
<sequence>SKPKFLRTIRSFVRRSGRRTSAQKKAWDNYWVVYGVNPEIGPVDLSTLFENKNQKFVLEIGFGNGENLIDCAKNDPYSNFSGIEVYPVGIGQCLINANKYSLKNLRLFCDDAVDVLNKQIANKSLDVINIFFPDPWPKKKHHKRRLISEDFISLIESKLKPNGIVHICTDWADYAHDIHALFKSNEEFKALEKLPKRLQTKFEKKGLALGHSIYEFAFQLLR</sequence>